<reference evidence="1 2" key="1">
    <citation type="submission" date="2020-08" db="EMBL/GenBank/DDBJ databases">
        <title>Genome public.</title>
        <authorList>
            <person name="Liu C."/>
            <person name="Sun Q."/>
        </authorList>
    </citation>
    <scope>NUCLEOTIDE SEQUENCE [LARGE SCALE GENOMIC DNA]</scope>
    <source>
        <strain evidence="1 2">BX2</strain>
    </source>
</reference>
<keyword evidence="2" id="KW-1185">Reference proteome</keyword>
<evidence type="ECO:0008006" key="3">
    <source>
        <dbReference type="Google" id="ProtNLM"/>
    </source>
</evidence>
<accession>A0ABR7DZ50</accession>
<name>A0ABR7DZ50_9BACT</name>
<gene>
    <name evidence="1" type="ORF">H8S77_07860</name>
</gene>
<evidence type="ECO:0000313" key="2">
    <source>
        <dbReference type="Proteomes" id="UP000644010"/>
    </source>
</evidence>
<dbReference type="EMBL" id="JACOOI010000006">
    <property type="protein sequence ID" value="MBC5642800.1"/>
    <property type="molecule type" value="Genomic_DNA"/>
</dbReference>
<protein>
    <recommendedName>
        <fullName evidence="3">Auto-transporter adhesin head GIN domain-containing protein</fullName>
    </recommendedName>
</protein>
<proteinExistence type="predicted"/>
<evidence type="ECO:0000313" key="1">
    <source>
        <dbReference type="EMBL" id="MBC5642800.1"/>
    </source>
</evidence>
<comment type="caution">
    <text evidence="1">The sequence shown here is derived from an EMBL/GenBank/DDBJ whole genome shotgun (WGS) entry which is preliminary data.</text>
</comment>
<dbReference type="Proteomes" id="UP000644010">
    <property type="component" value="Unassembled WGS sequence"/>
</dbReference>
<dbReference type="RefSeq" id="WP_186958953.1">
    <property type="nucleotide sequence ID" value="NZ_JACOOI010000006.1"/>
</dbReference>
<organism evidence="1 2">
    <name type="scientific">Parabacteroides segnis</name>
    <dbReference type="NCBI Taxonomy" id="2763058"/>
    <lineage>
        <taxon>Bacteria</taxon>
        <taxon>Pseudomonadati</taxon>
        <taxon>Bacteroidota</taxon>
        <taxon>Bacteroidia</taxon>
        <taxon>Bacteroidales</taxon>
        <taxon>Tannerellaceae</taxon>
        <taxon>Parabacteroides</taxon>
    </lineage>
</organism>
<sequence length="158" mass="17649">MKRYNILNTYMRICMMFFLLFDFVDSVYSKSFKIAEESNRTSDLLVSDSVRIEQQSDSISVFATSSCVNTFENQTVSSKLSVQGCNTLTLQNVTVSSNGDLTLSAPDAILINGLFEVKLGGLLNIKSELTQWTFDYGYDNSGNRKMRSANSVKLSNVD</sequence>